<dbReference type="SUPFAM" id="SSF52172">
    <property type="entry name" value="CheY-like"/>
    <property type="match status" value="1"/>
</dbReference>
<proteinExistence type="predicted"/>
<evidence type="ECO:0000256" key="1">
    <source>
        <dbReference type="ARBA" id="ARBA00022553"/>
    </source>
</evidence>
<dbReference type="PANTHER" id="PTHR48111">
    <property type="entry name" value="REGULATOR OF RPOS"/>
    <property type="match status" value="1"/>
</dbReference>
<name>A0A1I1PCI2_9GAMM</name>
<dbReference type="OrthoDB" id="8874570at2"/>
<dbReference type="STRING" id="1123010.SAMN02745724_03303"/>
<evidence type="ECO:0000256" key="4">
    <source>
        <dbReference type="ARBA" id="ARBA00023125"/>
    </source>
</evidence>
<dbReference type="InterPro" id="IPR001789">
    <property type="entry name" value="Sig_transdc_resp-reg_receiver"/>
</dbReference>
<keyword evidence="3" id="KW-0805">Transcription regulation</keyword>
<keyword evidence="9" id="KW-1185">Reference proteome</keyword>
<dbReference type="InterPro" id="IPR011006">
    <property type="entry name" value="CheY-like_superfamily"/>
</dbReference>
<evidence type="ECO:0000313" key="8">
    <source>
        <dbReference type="EMBL" id="SFD04713.1"/>
    </source>
</evidence>
<dbReference type="PROSITE" id="PS50110">
    <property type="entry name" value="RESPONSE_REGULATORY"/>
    <property type="match status" value="1"/>
</dbReference>
<dbReference type="AlphaFoldDB" id="A0A1I1PCI2"/>
<evidence type="ECO:0000256" key="2">
    <source>
        <dbReference type="ARBA" id="ARBA00023012"/>
    </source>
</evidence>
<evidence type="ECO:0000256" key="6">
    <source>
        <dbReference type="PROSITE-ProRule" id="PRU00169"/>
    </source>
</evidence>
<dbReference type="Gene3D" id="3.40.50.2300">
    <property type="match status" value="1"/>
</dbReference>
<protein>
    <submittedName>
        <fullName evidence="8">Response regulator receiver domain-containing protein</fullName>
    </submittedName>
</protein>
<sequence length="372" mass="42247">MSHLKILAVDDNQQNLNLLNAALSKQFSVTLSDGTESLELLCNEHKPDLILLDIMLGDKSGYDLCRQLRQSDVSDDIVIIFVSALSSLEDKLIAYGAGGDDYICKPIDIKVLEQKLLSLEKRIDQHHMLEEQCEIASDAAFTSMTYSNELGQLMSFFSQTLSISDVQSLYKATEMIMRSFGVVCLVEYKLENETCRFPEKTISSLEMEIFEMSSRAKRAVSFGSNLLLHSKYCTLLIKKIPIGDEEKSGRLTEHFSMLLEIMDSRLLFINSEMQRDKERSRAIAELSCKLEQGFEKIKSSISIQEHESQRILSQLEMSLNLKLVSIGLAEEEETEIIGVLQDTKEQFEEMMNKSINLDNDIRDIINLLNNVN</sequence>
<dbReference type="CDD" id="cd17574">
    <property type="entry name" value="REC_OmpR"/>
    <property type="match status" value="1"/>
</dbReference>
<keyword evidence="4" id="KW-0238">DNA-binding</keyword>
<evidence type="ECO:0000256" key="3">
    <source>
        <dbReference type="ARBA" id="ARBA00023015"/>
    </source>
</evidence>
<dbReference type="Proteomes" id="UP000198862">
    <property type="component" value="Unassembled WGS sequence"/>
</dbReference>
<dbReference type="GO" id="GO:0006355">
    <property type="term" value="P:regulation of DNA-templated transcription"/>
    <property type="evidence" value="ECO:0007669"/>
    <property type="project" value="TreeGrafter"/>
</dbReference>
<reference evidence="8 9" key="1">
    <citation type="submission" date="2016-10" db="EMBL/GenBank/DDBJ databases">
        <authorList>
            <person name="de Groot N.N."/>
        </authorList>
    </citation>
    <scope>NUCLEOTIDE SEQUENCE [LARGE SCALE GENOMIC DNA]</scope>
    <source>
        <strain evidence="8 9">DSM 6059</strain>
    </source>
</reference>
<dbReference type="GO" id="GO:0000976">
    <property type="term" value="F:transcription cis-regulatory region binding"/>
    <property type="evidence" value="ECO:0007669"/>
    <property type="project" value="TreeGrafter"/>
</dbReference>
<keyword evidence="5" id="KW-0804">Transcription</keyword>
<dbReference type="PANTHER" id="PTHR48111:SF1">
    <property type="entry name" value="TWO-COMPONENT RESPONSE REGULATOR ORR33"/>
    <property type="match status" value="1"/>
</dbReference>
<feature type="modified residue" description="4-aspartylphosphate" evidence="6">
    <location>
        <position position="53"/>
    </location>
</feature>
<keyword evidence="2" id="KW-0902">Two-component regulatory system</keyword>
<feature type="domain" description="Response regulatory" evidence="7">
    <location>
        <begin position="5"/>
        <end position="120"/>
    </location>
</feature>
<dbReference type="EMBL" id="FOLO01000029">
    <property type="protein sequence ID" value="SFD04713.1"/>
    <property type="molecule type" value="Genomic_DNA"/>
</dbReference>
<organism evidence="8 9">
    <name type="scientific">Pseudoalteromonas denitrificans DSM 6059</name>
    <dbReference type="NCBI Taxonomy" id="1123010"/>
    <lineage>
        <taxon>Bacteria</taxon>
        <taxon>Pseudomonadati</taxon>
        <taxon>Pseudomonadota</taxon>
        <taxon>Gammaproteobacteria</taxon>
        <taxon>Alteromonadales</taxon>
        <taxon>Pseudoalteromonadaceae</taxon>
        <taxon>Pseudoalteromonas</taxon>
    </lineage>
</organism>
<dbReference type="RefSeq" id="WP_091986758.1">
    <property type="nucleotide sequence ID" value="NZ_FOLO01000029.1"/>
</dbReference>
<dbReference type="InterPro" id="IPR039420">
    <property type="entry name" value="WalR-like"/>
</dbReference>
<evidence type="ECO:0000256" key="5">
    <source>
        <dbReference type="ARBA" id="ARBA00023163"/>
    </source>
</evidence>
<evidence type="ECO:0000259" key="7">
    <source>
        <dbReference type="PROSITE" id="PS50110"/>
    </source>
</evidence>
<keyword evidence="1 6" id="KW-0597">Phosphoprotein</keyword>
<dbReference type="GO" id="GO:0000156">
    <property type="term" value="F:phosphorelay response regulator activity"/>
    <property type="evidence" value="ECO:0007669"/>
    <property type="project" value="TreeGrafter"/>
</dbReference>
<dbReference type="GO" id="GO:0005829">
    <property type="term" value="C:cytosol"/>
    <property type="evidence" value="ECO:0007669"/>
    <property type="project" value="TreeGrafter"/>
</dbReference>
<accession>A0A1I1PCI2</accession>
<dbReference type="GO" id="GO:0032993">
    <property type="term" value="C:protein-DNA complex"/>
    <property type="evidence" value="ECO:0007669"/>
    <property type="project" value="TreeGrafter"/>
</dbReference>
<dbReference type="Pfam" id="PF00072">
    <property type="entry name" value="Response_reg"/>
    <property type="match status" value="1"/>
</dbReference>
<gene>
    <name evidence="8" type="ORF">SAMN02745724_03303</name>
</gene>
<dbReference type="SMART" id="SM00448">
    <property type="entry name" value="REC"/>
    <property type="match status" value="1"/>
</dbReference>
<evidence type="ECO:0000313" key="9">
    <source>
        <dbReference type="Proteomes" id="UP000198862"/>
    </source>
</evidence>